<keyword evidence="3" id="KW-1185">Reference proteome</keyword>
<evidence type="ECO:0000313" key="2">
    <source>
        <dbReference type="EMBL" id="QYS95982.1"/>
    </source>
</evidence>
<feature type="signal peptide" evidence="1">
    <location>
        <begin position="1"/>
        <end position="22"/>
    </location>
</feature>
<name>A0A8G0L884_9HYPO</name>
<feature type="chain" id="PRO_5034616268" evidence="1">
    <location>
        <begin position="23"/>
        <end position="145"/>
    </location>
</feature>
<evidence type="ECO:0000313" key="3">
    <source>
        <dbReference type="Proteomes" id="UP000826661"/>
    </source>
</evidence>
<dbReference type="Proteomes" id="UP000826661">
    <property type="component" value="Chromosome II"/>
</dbReference>
<evidence type="ECO:0000256" key="1">
    <source>
        <dbReference type="SAM" id="SignalP"/>
    </source>
</evidence>
<reference evidence="2 3" key="1">
    <citation type="journal article" date="2021" name="BMC Genomics">
        <title>Telomere-to-telomere genome assembly of asparaginase-producing Trichoderma simmonsii.</title>
        <authorList>
            <person name="Chung D."/>
            <person name="Kwon Y.M."/>
            <person name="Yang Y."/>
        </authorList>
    </citation>
    <scope>NUCLEOTIDE SEQUENCE [LARGE SCALE GENOMIC DNA]</scope>
    <source>
        <strain evidence="2 3">GH-Sj1</strain>
    </source>
</reference>
<sequence>MTIMWLHGAVILTAALVGSVFGAGNPYIRAHNQILNFFPASEDFLPGIIQRNCAVQFTNYTNQSLPDGEGHAWAGKLIDCVLPACTQGYQNEFTVSGLLIGLLPAGLSQFGPSMADLALLATWRPVLAFLLAFGTPSPNLGLQGG</sequence>
<protein>
    <submittedName>
        <fullName evidence="2">Uncharacterized protein</fullName>
    </submittedName>
</protein>
<dbReference type="AlphaFoldDB" id="A0A8G0L884"/>
<proteinExistence type="predicted"/>
<organism evidence="2 3">
    <name type="scientific">Trichoderma simmonsii</name>
    <dbReference type="NCBI Taxonomy" id="1491479"/>
    <lineage>
        <taxon>Eukaryota</taxon>
        <taxon>Fungi</taxon>
        <taxon>Dikarya</taxon>
        <taxon>Ascomycota</taxon>
        <taxon>Pezizomycotina</taxon>
        <taxon>Sordariomycetes</taxon>
        <taxon>Hypocreomycetidae</taxon>
        <taxon>Hypocreales</taxon>
        <taxon>Hypocreaceae</taxon>
        <taxon>Trichoderma</taxon>
    </lineage>
</organism>
<keyword evidence="1" id="KW-0732">Signal</keyword>
<accession>A0A8G0L884</accession>
<gene>
    <name evidence="2" type="ORF">H0G86_003247</name>
</gene>
<dbReference type="EMBL" id="CP075865">
    <property type="protein sequence ID" value="QYS95982.1"/>
    <property type="molecule type" value="Genomic_DNA"/>
</dbReference>